<dbReference type="PANTHER" id="PTHR45947">
    <property type="entry name" value="SULFOQUINOVOSYL TRANSFERASE SQD2"/>
    <property type="match status" value="1"/>
</dbReference>
<gene>
    <name evidence="2" type="ORF">BN948_01370</name>
</gene>
<dbReference type="CDD" id="cd03814">
    <property type="entry name" value="GT4-like"/>
    <property type="match status" value="1"/>
</dbReference>
<keyword evidence="2" id="KW-0808">Transferase</keyword>
<dbReference type="EMBL" id="CCAE010000007">
    <property type="protein sequence ID" value="CDN86952.1"/>
    <property type="molecule type" value="Genomic_DNA"/>
</dbReference>
<dbReference type="PANTHER" id="PTHR45947:SF3">
    <property type="entry name" value="SULFOQUINOVOSYL TRANSFERASE SQD2"/>
    <property type="match status" value="1"/>
</dbReference>
<evidence type="ECO:0000259" key="1">
    <source>
        <dbReference type="Pfam" id="PF13439"/>
    </source>
</evidence>
<feature type="domain" description="Glycosyltransferase subfamily 4-like N-terminal" evidence="1">
    <location>
        <begin position="34"/>
        <end position="202"/>
    </location>
</feature>
<evidence type="ECO:0000313" key="3">
    <source>
        <dbReference type="Proteomes" id="UP000028878"/>
    </source>
</evidence>
<dbReference type="Pfam" id="PF13439">
    <property type="entry name" value="Glyco_transf_4"/>
    <property type="match status" value="1"/>
</dbReference>
<dbReference type="AlphaFoldDB" id="A0A1L1PAC8"/>
<reference evidence="3" key="1">
    <citation type="submission" date="2014-11" db="EMBL/GenBank/DDBJ databases">
        <title>Draft genome sequence of Hydrogenophaga intermedia S1.</title>
        <authorList>
            <person name="Gan H.M."/>
            <person name="Chew T.H."/>
            <person name="Stolz A."/>
        </authorList>
    </citation>
    <scope>NUCLEOTIDE SEQUENCE [LARGE SCALE GENOMIC DNA]</scope>
    <source>
        <strain evidence="3">S1</strain>
    </source>
</reference>
<dbReference type="Pfam" id="PF13692">
    <property type="entry name" value="Glyco_trans_1_4"/>
    <property type="match status" value="1"/>
</dbReference>
<evidence type="ECO:0000313" key="2">
    <source>
        <dbReference type="EMBL" id="CDN86952.1"/>
    </source>
</evidence>
<proteinExistence type="predicted"/>
<dbReference type="SUPFAM" id="SSF53756">
    <property type="entry name" value="UDP-Glycosyltransferase/glycogen phosphorylase"/>
    <property type="match status" value="1"/>
</dbReference>
<dbReference type="RefSeq" id="WP_009517199.1">
    <property type="nucleotide sequence ID" value="NZ_CCAE010000007.1"/>
</dbReference>
<dbReference type="GO" id="GO:0016757">
    <property type="term" value="F:glycosyltransferase activity"/>
    <property type="evidence" value="ECO:0007669"/>
    <property type="project" value="TreeGrafter"/>
</dbReference>
<dbReference type="InterPro" id="IPR028098">
    <property type="entry name" value="Glyco_trans_4-like_N"/>
</dbReference>
<sequence length="411" mass="44944">MSSANAEPILVEEFPAARPSLRLSVVTETWPPEINGVALTLSRLVQGLCARNHQVQLIRPRQAREEAARHDLGFQELLMRGMPIPRYPDLKLGLPSKGALVRAWTLHRPDLVHIATEGPLGWSALQAARRLRLPVTSDFRTNFHAYSQHYGVGWLKTPIVAYLRKFHNLTRCTMVPTQGLRAELQAIGFQNVQVVARGVDTQLFSPARRDEALRQSWGAGPDDLVMVAVGRLAAEKNLEVVIQAYEAMRGAREDVRLVFVGDGPQRAALQQRCPAAHFAGMRRGEDLAAHYASADLFVFPSLTETFGNVTIEALASGLPVLAFDTAAAGDWVSPGHNGWLLPVDDARGLAQQALVLARDPAQVRAAAAHARAQVAQLDWQQIARQVEDIFLRTAGWSSPPPAASPQPSLAV</sequence>
<keyword evidence="3" id="KW-1185">Reference proteome</keyword>
<name>A0A1L1PAC8_HYDIT</name>
<accession>A0A1L1PAC8</accession>
<organism evidence="2 3">
    <name type="scientific">Hydrogenophaga intermedia</name>
    <dbReference type="NCBI Taxonomy" id="65786"/>
    <lineage>
        <taxon>Bacteria</taxon>
        <taxon>Pseudomonadati</taxon>
        <taxon>Pseudomonadota</taxon>
        <taxon>Betaproteobacteria</taxon>
        <taxon>Burkholderiales</taxon>
        <taxon>Comamonadaceae</taxon>
        <taxon>Hydrogenophaga</taxon>
    </lineage>
</organism>
<dbReference type="Gene3D" id="3.40.50.2000">
    <property type="entry name" value="Glycogen Phosphorylase B"/>
    <property type="match status" value="2"/>
</dbReference>
<dbReference type="InterPro" id="IPR050194">
    <property type="entry name" value="Glycosyltransferase_grp1"/>
</dbReference>
<dbReference type="Proteomes" id="UP000028878">
    <property type="component" value="Unassembled WGS sequence"/>
</dbReference>
<dbReference type="SMR" id="A0A1L1PAC8"/>
<protein>
    <submittedName>
        <fullName evidence="2">Group 1 glycosyl transferase</fullName>
    </submittedName>
</protein>